<dbReference type="EMBL" id="CP041690">
    <property type="protein sequence ID" value="QEE21821.1"/>
    <property type="molecule type" value="Genomic_DNA"/>
</dbReference>
<evidence type="ECO:0000313" key="9">
    <source>
        <dbReference type="EMBL" id="QEE21821.1"/>
    </source>
</evidence>
<keyword evidence="4 7" id="KW-0812">Transmembrane</keyword>
<evidence type="ECO:0000256" key="6">
    <source>
        <dbReference type="ARBA" id="ARBA00023136"/>
    </source>
</evidence>
<dbReference type="SUPFAM" id="SSF161098">
    <property type="entry name" value="MetI-like"/>
    <property type="match status" value="1"/>
</dbReference>
<dbReference type="PROSITE" id="PS50928">
    <property type="entry name" value="ABC_TM1"/>
    <property type="match status" value="1"/>
</dbReference>
<organism evidence="9 10">
    <name type="scientific">Paradevosia tibetensis</name>
    <dbReference type="NCBI Taxonomy" id="1447062"/>
    <lineage>
        <taxon>Bacteria</taxon>
        <taxon>Pseudomonadati</taxon>
        <taxon>Pseudomonadota</taxon>
        <taxon>Alphaproteobacteria</taxon>
        <taxon>Hyphomicrobiales</taxon>
        <taxon>Devosiaceae</taxon>
        <taxon>Paradevosia</taxon>
    </lineage>
</organism>
<dbReference type="SUPFAM" id="SSF160964">
    <property type="entry name" value="MalF N-terminal region-like"/>
    <property type="match status" value="1"/>
</dbReference>
<comment type="subcellular location">
    <subcellularLocation>
        <location evidence="1 7">Cell membrane</location>
        <topology evidence="1 7">Multi-pass membrane protein</topology>
    </subcellularLocation>
</comment>
<dbReference type="GO" id="GO:0005886">
    <property type="term" value="C:plasma membrane"/>
    <property type="evidence" value="ECO:0007669"/>
    <property type="project" value="UniProtKB-SubCell"/>
</dbReference>
<dbReference type="Proteomes" id="UP000321062">
    <property type="component" value="Chromosome"/>
</dbReference>
<evidence type="ECO:0000256" key="7">
    <source>
        <dbReference type="RuleBase" id="RU363032"/>
    </source>
</evidence>
<evidence type="ECO:0000256" key="5">
    <source>
        <dbReference type="ARBA" id="ARBA00022989"/>
    </source>
</evidence>
<evidence type="ECO:0000256" key="4">
    <source>
        <dbReference type="ARBA" id="ARBA00022692"/>
    </source>
</evidence>
<keyword evidence="10" id="KW-1185">Reference proteome</keyword>
<protein>
    <submittedName>
        <fullName evidence="9">Sugar ABC transporter permease</fullName>
    </submittedName>
</protein>
<feature type="transmembrane region" description="Helical" evidence="7">
    <location>
        <begin position="126"/>
        <end position="148"/>
    </location>
</feature>
<dbReference type="OrthoDB" id="7939379at2"/>
<reference evidence="9 10" key="1">
    <citation type="journal article" date="2015" name="Int. J. Syst. Evol. Microbiol.">
        <title>Youhaiella tibetensis gen. nov., sp. nov., isolated from subsurface sediment.</title>
        <authorList>
            <person name="Wang Y.X."/>
            <person name="Huang F.Q."/>
            <person name="Nogi Y."/>
            <person name="Pang S.J."/>
            <person name="Wang P.K."/>
            <person name="Lv J."/>
        </authorList>
    </citation>
    <scope>NUCLEOTIDE SEQUENCE [LARGE SCALE GENOMIC DNA]</scope>
    <source>
        <strain evidence="10">fig4</strain>
    </source>
</reference>
<dbReference type="GO" id="GO:0055085">
    <property type="term" value="P:transmembrane transport"/>
    <property type="evidence" value="ECO:0007669"/>
    <property type="project" value="InterPro"/>
</dbReference>
<gene>
    <name evidence="9" type="ORF">FNA67_17245</name>
</gene>
<dbReference type="InterPro" id="IPR035906">
    <property type="entry name" value="MetI-like_sf"/>
</dbReference>
<evidence type="ECO:0000313" key="10">
    <source>
        <dbReference type="Proteomes" id="UP000321062"/>
    </source>
</evidence>
<evidence type="ECO:0000256" key="2">
    <source>
        <dbReference type="ARBA" id="ARBA00022448"/>
    </source>
</evidence>
<keyword evidence="2 7" id="KW-0813">Transport</keyword>
<feature type="region of interest" description="Disordered" evidence="8">
    <location>
        <begin position="1"/>
        <end position="21"/>
    </location>
</feature>
<dbReference type="PANTHER" id="PTHR30193">
    <property type="entry name" value="ABC TRANSPORTER PERMEASE PROTEIN"/>
    <property type="match status" value="1"/>
</dbReference>
<accession>A0A5B9DQX1</accession>
<dbReference type="KEGG" id="yti:FNA67_17245"/>
<dbReference type="CDD" id="cd06261">
    <property type="entry name" value="TM_PBP2"/>
    <property type="match status" value="1"/>
</dbReference>
<dbReference type="AlphaFoldDB" id="A0A5B9DQX1"/>
<evidence type="ECO:0000256" key="1">
    <source>
        <dbReference type="ARBA" id="ARBA00004651"/>
    </source>
</evidence>
<proteinExistence type="inferred from homology"/>
<dbReference type="Pfam" id="PF00528">
    <property type="entry name" value="BPD_transp_1"/>
    <property type="match status" value="1"/>
</dbReference>
<dbReference type="PANTHER" id="PTHR30193:SF37">
    <property type="entry name" value="INNER MEMBRANE ABC TRANSPORTER PERMEASE PROTEIN YCJO"/>
    <property type="match status" value="1"/>
</dbReference>
<feature type="transmembrane region" description="Helical" evidence="7">
    <location>
        <begin position="30"/>
        <end position="56"/>
    </location>
</feature>
<keyword evidence="5 7" id="KW-1133">Transmembrane helix</keyword>
<name>A0A5B9DQX1_9HYPH</name>
<dbReference type="Gene3D" id="1.10.3720.10">
    <property type="entry name" value="MetI-like"/>
    <property type="match status" value="1"/>
</dbReference>
<feature type="compositionally biased region" description="Low complexity" evidence="8">
    <location>
        <begin position="7"/>
        <end position="16"/>
    </location>
</feature>
<keyword evidence="3" id="KW-1003">Cell membrane</keyword>
<feature type="transmembrane region" description="Helical" evidence="7">
    <location>
        <begin position="93"/>
        <end position="114"/>
    </location>
</feature>
<sequence length="312" mass="34905">MTIAQETAASTASAATTRRRSRLDAREGRTALFFLLPSLIGVTLFLVVPIVASLVLSFTNWKLLGKPQFLGFANYVRLFTADPQFWTILRNTLFFTAEYLVLNLVISVGLAVWISSLKMGQRWFRVIFFLPTFTPTIAVAIVWMLIFAPDGLFDTMMRALSWTVPGVLTDQTLAMQAVVVVSLWAGVGYNTVLFNAALDMVPASYLEAARIDGATAWDRFWRIRLPLISPTLFFGTVMTAITSLQVFDQIYVMTRGGPGSATATLGYAVYQKGFQAFQMGYASSIAWVMFALIMALTAMQFWLQRKWVHYDN</sequence>
<evidence type="ECO:0000256" key="3">
    <source>
        <dbReference type="ARBA" id="ARBA00022475"/>
    </source>
</evidence>
<dbReference type="InterPro" id="IPR000515">
    <property type="entry name" value="MetI-like"/>
</dbReference>
<evidence type="ECO:0000256" key="8">
    <source>
        <dbReference type="SAM" id="MobiDB-lite"/>
    </source>
</evidence>
<comment type="similarity">
    <text evidence="7">Belongs to the binding-protein-dependent transport system permease family.</text>
</comment>
<dbReference type="RefSeq" id="WP_049706314.1">
    <property type="nucleotide sequence ID" value="NZ_BMFM01000002.1"/>
</dbReference>
<feature type="transmembrane region" description="Helical" evidence="7">
    <location>
        <begin position="173"/>
        <end position="198"/>
    </location>
</feature>
<keyword evidence="6 7" id="KW-0472">Membrane</keyword>
<feature type="transmembrane region" description="Helical" evidence="7">
    <location>
        <begin position="227"/>
        <end position="247"/>
    </location>
</feature>
<dbReference type="InterPro" id="IPR051393">
    <property type="entry name" value="ABC_transporter_permease"/>
</dbReference>
<feature type="transmembrane region" description="Helical" evidence="7">
    <location>
        <begin position="284"/>
        <end position="303"/>
    </location>
</feature>